<protein>
    <submittedName>
        <fullName evidence="2">DUF456 domain-containing protein</fullName>
    </submittedName>
</protein>
<feature type="transmembrane region" description="Helical" evidence="1">
    <location>
        <begin position="6"/>
        <end position="25"/>
    </location>
</feature>
<dbReference type="AlphaFoldDB" id="A0A523UW71"/>
<proteinExistence type="predicted"/>
<keyword evidence="1" id="KW-1133">Transmembrane helix</keyword>
<keyword evidence="1" id="KW-0812">Transmembrane</keyword>
<evidence type="ECO:0000313" key="2">
    <source>
        <dbReference type="EMBL" id="TET46730.1"/>
    </source>
</evidence>
<organism evidence="2 3">
    <name type="scientific">candidate division TA06 bacterium</name>
    <dbReference type="NCBI Taxonomy" id="2250710"/>
    <lineage>
        <taxon>Bacteria</taxon>
        <taxon>Bacteria division TA06</taxon>
    </lineage>
</organism>
<dbReference type="Pfam" id="PF04306">
    <property type="entry name" value="DUF456"/>
    <property type="match status" value="1"/>
</dbReference>
<evidence type="ECO:0000313" key="3">
    <source>
        <dbReference type="Proteomes" id="UP000315525"/>
    </source>
</evidence>
<comment type="caution">
    <text evidence="2">The sequence shown here is derived from an EMBL/GenBank/DDBJ whole genome shotgun (WGS) entry which is preliminary data.</text>
</comment>
<accession>A0A523UW71</accession>
<dbReference type="PANTHER" id="PTHR39165">
    <property type="entry name" value="IG HYPOTHETICAL 17883"/>
    <property type="match status" value="1"/>
</dbReference>
<name>A0A523UW71_UNCT6</name>
<evidence type="ECO:0000256" key="1">
    <source>
        <dbReference type="SAM" id="Phobius"/>
    </source>
</evidence>
<dbReference type="EMBL" id="SOJN01000046">
    <property type="protein sequence ID" value="TET46730.1"/>
    <property type="molecule type" value="Genomic_DNA"/>
</dbReference>
<feature type="transmembrane region" description="Helical" evidence="1">
    <location>
        <begin position="32"/>
        <end position="49"/>
    </location>
</feature>
<gene>
    <name evidence="2" type="ORF">E3J62_03775</name>
</gene>
<reference evidence="2 3" key="1">
    <citation type="submission" date="2019-03" db="EMBL/GenBank/DDBJ databases">
        <title>Metabolic potential of uncultured bacteria and archaea associated with petroleum seepage in deep-sea sediments.</title>
        <authorList>
            <person name="Dong X."/>
            <person name="Hubert C."/>
        </authorList>
    </citation>
    <scope>NUCLEOTIDE SEQUENCE [LARGE SCALE GENOMIC DNA]</scope>
    <source>
        <strain evidence="2">E44_bin18</strain>
    </source>
</reference>
<dbReference type="Proteomes" id="UP000315525">
    <property type="component" value="Unassembled WGS sequence"/>
</dbReference>
<feature type="transmembrane region" description="Helical" evidence="1">
    <location>
        <begin position="55"/>
        <end position="75"/>
    </location>
</feature>
<feature type="transmembrane region" description="Helical" evidence="1">
    <location>
        <begin position="135"/>
        <end position="161"/>
    </location>
</feature>
<sequence length="162" mass="16843">MRWVEISVLVVSFLVMFIGVIGAIVPMIPGPPLVLAGAFIYAAYTHFAVVGWKIILLLSVLAAIGVLLDYSAWVFGAKKLGATKLGVGFGVLGLIVGLFFLPWGLIVGPLVGVGIGEAIAKRKGVPALKASAGSLLGVLVGVIVKFLICFVMIAIFILALVL</sequence>
<dbReference type="InterPro" id="IPR007403">
    <property type="entry name" value="DUF456"/>
</dbReference>
<keyword evidence="1" id="KW-0472">Membrane</keyword>
<feature type="transmembrane region" description="Helical" evidence="1">
    <location>
        <begin position="87"/>
        <end position="115"/>
    </location>
</feature>
<dbReference type="PANTHER" id="PTHR39165:SF1">
    <property type="entry name" value="DUF456 DOMAIN-CONTAINING PROTEIN"/>
    <property type="match status" value="1"/>
</dbReference>